<dbReference type="NCBIfam" id="NF047798">
    <property type="entry name" value="leader_Chryseo"/>
    <property type="match status" value="1"/>
</dbReference>
<protein>
    <submittedName>
        <fullName evidence="1">Bacteriocin</fullName>
    </submittedName>
</protein>
<dbReference type="NCBIfam" id="TIGR01847">
    <property type="entry name" value="bacteriocin_sig"/>
    <property type="match status" value="1"/>
</dbReference>
<dbReference type="Proteomes" id="UP000278288">
    <property type="component" value="Chromosome"/>
</dbReference>
<evidence type="ECO:0000313" key="1">
    <source>
        <dbReference type="EMBL" id="AZA91551.1"/>
    </source>
</evidence>
<reference evidence="1 2" key="1">
    <citation type="submission" date="2018-11" db="EMBL/GenBank/DDBJ databases">
        <title>Proposal to divide the Flavobacteriaceae and reorganize its genera based on Amino Acid Identity values calculated from whole genome sequences.</title>
        <authorList>
            <person name="Nicholson A.C."/>
            <person name="Gulvik C.A."/>
            <person name="Whitney A.M."/>
            <person name="Humrighouse B.W."/>
            <person name="Bell M."/>
            <person name="Holmes B."/>
            <person name="Steigerwalt A.G."/>
            <person name="Villarma A."/>
            <person name="Sheth M."/>
            <person name="Batra D."/>
            <person name="Pryor J."/>
            <person name="Bernardet J.-F."/>
            <person name="Hugo C."/>
            <person name="Kampfer P."/>
            <person name="Newman J."/>
            <person name="McQuiston J.R."/>
        </authorList>
    </citation>
    <scope>NUCLEOTIDE SEQUENCE [LARGE SCALE GENOMIC DNA]</scope>
    <source>
        <strain evidence="1 2">G0041</strain>
    </source>
</reference>
<sequence>MKNLKKLSKNKLKTISGGISFPYPGECFYGCSDGKQYRELCRVEFFCPDGEQPIIY</sequence>
<evidence type="ECO:0000313" key="2">
    <source>
        <dbReference type="Proteomes" id="UP000278288"/>
    </source>
</evidence>
<proteinExistence type="predicted"/>
<dbReference type="RefSeq" id="WP_123858291.1">
    <property type="nucleotide sequence ID" value="NZ_CP033923.1"/>
</dbReference>
<name>A0AAD1DR88_CHRNA</name>
<dbReference type="AlphaFoldDB" id="A0AAD1DR88"/>
<dbReference type="EMBL" id="CP033923">
    <property type="protein sequence ID" value="AZA91551.1"/>
    <property type="molecule type" value="Genomic_DNA"/>
</dbReference>
<gene>
    <name evidence="1" type="ORF">EG343_13415</name>
</gene>
<dbReference type="InterPro" id="IPR058074">
    <property type="entry name" value="Bacteriocin-like"/>
</dbReference>
<dbReference type="InterPro" id="IPR010133">
    <property type="entry name" value="Bacteriocin_signal_seq"/>
</dbReference>
<dbReference type="KEGG" id="cnk:EG343_13415"/>
<organism evidence="1 2">
    <name type="scientific">Chryseobacterium nakagawai</name>
    <dbReference type="NCBI Taxonomy" id="1241982"/>
    <lineage>
        <taxon>Bacteria</taxon>
        <taxon>Pseudomonadati</taxon>
        <taxon>Bacteroidota</taxon>
        <taxon>Flavobacteriia</taxon>
        <taxon>Flavobacteriales</taxon>
        <taxon>Weeksellaceae</taxon>
        <taxon>Chryseobacterium group</taxon>
        <taxon>Chryseobacterium</taxon>
    </lineage>
</organism>
<accession>A0AAD1DR88</accession>
<keyword evidence="2" id="KW-1185">Reference proteome</keyword>